<dbReference type="Gene3D" id="3.30.420.10">
    <property type="entry name" value="Ribonuclease H-like superfamily/Ribonuclease H"/>
    <property type="match status" value="1"/>
</dbReference>
<dbReference type="InterPro" id="IPR002492">
    <property type="entry name" value="Transposase_Tc1-like"/>
</dbReference>
<dbReference type="Gene3D" id="1.10.10.10">
    <property type="entry name" value="Winged helix-like DNA-binding domain superfamily/Winged helix DNA-binding domain"/>
    <property type="match status" value="1"/>
</dbReference>
<evidence type="ECO:0000259" key="2">
    <source>
        <dbReference type="Pfam" id="PF01498"/>
    </source>
</evidence>
<dbReference type="Ensembl" id="ENSOTST00005129681.1">
    <property type="protein sequence ID" value="ENSOTSP00005105857.1"/>
    <property type="gene ID" value="ENSOTSG00005071961.1"/>
</dbReference>
<sequence length="280" mass="32895">MKINQPRPHKKNCRSHKSGSSLGAISKCLKVPRSSVQTIVRKYKHHGTMQLSYRSGRRCVLSPRDERTLVRKVQINSRPAAKDHVKMLEETGTKVSISTIKQVLYLHNLKGRTARKKPLLQNRHKKARLRFATAHGDKDHTFWRNVLWSDGKEIELFGHNDRCYVWRKKEGCLQAEDHHPNREARWWQHHVVGVLCCKRDWCASQTRWHHEEENDVDILKQHLKTSVRKLKLGRKWVFQMDNDAKHTSKVVVKWLKDNKVKVLEWPSQSPDLNPKICGQT</sequence>
<dbReference type="GO" id="GO:0015074">
    <property type="term" value="P:DNA integration"/>
    <property type="evidence" value="ECO:0007669"/>
    <property type="project" value="InterPro"/>
</dbReference>
<dbReference type="Pfam" id="PF25787">
    <property type="entry name" value="HTH_SB"/>
    <property type="match status" value="1"/>
</dbReference>
<feature type="domain" description="Tc1-like transposase DDE" evidence="3">
    <location>
        <begin position="186"/>
        <end position="274"/>
    </location>
</feature>
<dbReference type="Pfam" id="PF01498">
    <property type="entry name" value="HTH_Tnp_Tc3_2"/>
    <property type="match status" value="1"/>
</dbReference>
<accession>A0AAZ3PKI8</accession>
<dbReference type="InterPro" id="IPR038717">
    <property type="entry name" value="Tc1-like_DDE_dom"/>
</dbReference>
<reference evidence="6" key="1">
    <citation type="journal article" date="2018" name="PLoS ONE">
        <title>Chinook salmon (Oncorhynchus tshawytscha) genome and transcriptome.</title>
        <authorList>
            <person name="Christensen K.A."/>
            <person name="Leong J.S."/>
            <person name="Sakhrani D."/>
            <person name="Biagi C.A."/>
            <person name="Minkley D.R."/>
            <person name="Withler R.E."/>
            <person name="Rondeau E.B."/>
            <person name="Koop B.F."/>
            <person name="Devlin R.H."/>
        </authorList>
    </citation>
    <scope>NUCLEOTIDE SEQUENCE [LARGE SCALE GENOMIC DNA]</scope>
</reference>
<feature type="compositionally biased region" description="Basic residues" evidence="1">
    <location>
        <begin position="7"/>
        <end position="17"/>
    </location>
</feature>
<keyword evidence="6" id="KW-1185">Reference proteome</keyword>
<dbReference type="Pfam" id="PF13358">
    <property type="entry name" value="DDE_3"/>
    <property type="match status" value="1"/>
</dbReference>
<dbReference type="AlphaFoldDB" id="A0AAZ3PKI8"/>
<evidence type="ECO:0000313" key="5">
    <source>
        <dbReference type="Ensembl" id="ENSOTSP00005116653.1"/>
    </source>
</evidence>
<name>A0AAZ3PKI8_ONCTS</name>
<dbReference type="InterPro" id="IPR036397">
    <property type="entry name" value="RNaseH_sf"/>
</dbReference>
<evidence type="ECO:0000259" key="3">
    <source>
        <dbReference type="Pfam" id="PF13358"/>
    </source>
</evidence>
<dbReference type="InterPro" id="IPR036388">
    <property type="entry name" value="WH-like_DNA-bd_sf"/>
</dbReference>
<dbReference type="Proteomes" id="UP000694402">
    <property type="component" value="Unassembled WGS sequence"/>
</dbReference>
<evidence type="ECO:0000313" key="6">
    <source>
        <dbReference type="Proteomes" id="UP000694402"/>
    </source>
</evidence>
<feature type="domain" description="Sleeping Beauty transposase HTH" evidence="4">
    <location>
        <begin position="15"/>
        <end position="49"/>
    </location>
</feature>
<dbReference type="InterPro" id="IPR057667">
    <property type="entry name" value="HTH_SB"/>
</dbReference>
<organism evidence="5 6">
    <name type="scientific">Oncorhynchus tshawytscha</name>
    <name type="common">Chinook salmon</name>
    <name type="synonym">Salmo tshawytscha</name>
    <dbReference type="NCBI Taxonomy" id="74940"/>
    <lineage>
        <taxon>Eukaryota</taxon>
        <taxon>Metazoa</taxon>
        <taxon>Chordata</taxon>
        <taxon>Craniata</taxon>
        <taxon>Vertebrata</taxon>
        <taxon>Euteleostomi</taxon>
        <taxon>Actinopterygii</taxon>
        <taxon>Neopterygii</taxon>
        <taxon>Teleostei</taxon>
        <taxon>Protacanthopterygii</taxon>
        <taxon>Salmoniformes</taxon>
        <taxon>Salmonidae</taxon>
        <taxon>Salmoninae</taxon>
        <taxon>Oncorhynchus</taxon>
    </lineage>
</organism>
<feature type="region of interest" description="Disordered" evidence="1">
    <location>
        <begin position="1"/>
        <end position="20"/>
    </location>
</feature>
<evidence type="ECO:0000259" key="4">
    <source>
        <dbReference type="Pfam" id="PF25787"/>
    </source>
</evidence>
<protein>
    <recommendedName>
        <fullName evidence="7">Transposase Tc1-like domain-containing protein</fullName>
    </recommendedName>
</protein>
<feature type="domain" description="Transposase Tc1-like" evidence="2">
    <location>
        <begin position="67"/>
        <end position="135"/>
    </location>
</feature>
<dbReference type="GO" id="GO:0006313">
    <property type="term" value="P:DNA transposition"/>
    <property type="evidence" value="ECO:0007669"/>
    <property type="project" value="InterPro"/>
</dbReference>
<dbReference type="Ensembl" id="ENSOTST00005144247.1">
    <property type="protein sequence ID" value="ENSOTSP00005116653.1"/>
    <property type="gene ID" value="ENSOTSG00005071961.1"/>
</dbReference>
<proteinExistence type="predicted"/>
<dbReference type="InterPro" id="IPR009057">
    <property type="entry name" value="Homeodomain-like_sf"/>
</dbReference>
<dbReference type="GeneTree" id="ENSGT01150000286979"/>
<dbReference type="GO" id="GO:0003677">
    <property type="term" value="F:DNA binding"/>
    <property type="evidence" value="ECO:0007669"/>
    <property type="project" value="InterPro"/>
</dbReference>
<dbReference type="SUPFAM" id="SSF46689">
    <property type="entry name" value="Homeodomain-like"/>
    <property type="match status" value="1"/>
</dbReference>
<evidence type="ECO:0008006" key="7">
    <source>
        <dbReference type="Google" id="ProtNLM"/>
    </source>
</evidence>
<reference evidence="5" key="2">
    <citation type="submission" date="2025-05" db="UniProtKB">
        <authorList>
            <consortium name="Ensembl"/>
        </authorList>
    </citation>
    <scope>IDENTIFICATION</scope>
</reference>
<evidence type="ECO:0000256" key="1">
    <source>
        <dbReference type="SAM" id="MobiDB-lite"/>
    </source>
</evidence>